<dbReference type="Pfam" id="PF00646">
    <property type="entry name" value="F-box"/>
    <property type="match status" value="1"/>
</dbReference>
<evidence type="ECO:0000259" key="1">
    <source>
        <dbReference type="Pfam" id="PF00646"/>
    </source>
</evidence>
<dbReference type="InterPro" id="IPR001810">
    <property type="entry name" value="F-box_dom"/>
</dbReference>
<sequence length="331" mass="38692">MATVSEYIEFVLQYLLYLVLSPLHRLRIIRNNQPPQLFRIPPHEIFYKPEILEQILLELPVTTLLVSRRTCKIWNSIIIASPRLNFYSKTGSLSLNRTFQSDNLLYQPHPKIITPLALEILTNFWREIAPLQTHYIDYTTLVSLDPEPAEPHRYTVRKKIAAAFSKYYKTSGVTPLVHPDLECTQVICNRSKNWRPIYTKHQWGWLGYDGLKFLASSFYPIVDIKDILGHLSDIIFDYTVDGLHNHPRIETRDIRWAESIGGVRREFRERWKGYISTVVQAVPQNPDAKRESEGRVYSEVIRFAAFEPYEVVVGKIIPVSEVMQHHDIEFD</sequence>
<comment type="caution">
    <text evidence="2">The sequence shown here is derived from an EMBL/GenBank/DDBJ whole genome shotgun (WGS) entry which is preliminary data.</text>
</comment>
<evidence type="ECO:0000313" key="3">
    <source>
        <dbReference type="Proteomes" id="UP001365542"/>
    </source>
</evidence>
<dbReference type="SUPFAM" id="SSF81383">
    <property type="entry name" value="F-box domain"/>
    <property type="match status" value="1"/>
</dbReference>
<dbReference type="Proteomes" id="UP001365542">
    <property type="component" value="Unassembled WGS sequence"/>
</dbReference>
<name>A0AAV9WUL3_9PEZI</name>
<evidence type="ECO:0000313" key="2">
    <source>
        <dbReference type="EMBL" id="KAK6526482.1"/>
    </source>
</evidence>
<accession>A0AAV9WUL3</accession>
<dbReference type="InterPro" id="IPR036047">
    <property type="entry name" value="F-box-like_dom_sf"/>
</dbReference>
<keyword evidence="3" id="KW-1185">Reference proteome</keyword>
<reference evidence="2 3" key="1">
    <citation type="submission" date="2019-10" db="EMBL/GenBank/DDBJ databases">
        <authorList>
            <person name="Palmer J.M."/>
        </authorList>
    </citation>
    <scope>NUCLEOTIDE SEQUENCE [LARGE SCALE GENOMIC DNA]</scope>
    <source>
        <strain evidence="2 3">TWF694</strain>
    </source>
</reference>
<gene>
    <name evidence="2" type="ORF">TWF694_005068</name>
</gene>
<proteinExistence type="predicted"/>
<organism evidence="2 3">
    <name type="scientific">Orbilia ellipsospora</name>
    <dbReference type="NCBI Taxonomy" id="2528407"/>
    <lineage>
        <taxon>Eukaryota</taxon>
        <taxon>Fungi</taxon>
        <taxon>Dikarya</taxon>
        <taxon>Ascomycota</taxon>
        <taxon>Pezizomycotina</taxon>
        <taxon>Orbiliomycetes</taxon>
        <taxon>Orbiliales</taxon>
        <taxon>Orbiliaceae</taxon>
        <taxon>Orbilia</taxon>
    </lineage>
</organism>
<feature type="domain" description="F-box" evidence="1">
    <location>
        <begin position="49"/>
        <end position="78"/>
    </location>
</feature>
<dbReference type="AlphaFoldDB" id="A0AAV9WUL3"/>
<protein>
    <recommendedName>
        <fullName evidence="1">F-box domain-containing protein</fullName>
    </recommendedName>
</protein>
<dbReference type="EMBL" id="JAVHJO010000016">
    <property type="protein sequence ID" value="KAK6526482.1"/>
    <property type="molecule type" value="Genomic_DNA"/>
</dbReference>